<dbReference type="Gene3D" id="2.70.130.10">
    <property type="entry name" value="Mannose-6-phosphate receptor binding domain"/>
    <property type="match status" value="1"/>
</dbReference>
<keyword evidence="3" id="KW-0256">Endoplasmic reticulum</keyword>
<reference evidence="13" key="1">
    <citation type="submission" date="2017-02" db="UniProtKB">
        <authorList>
            <consortium name="WormBaseParasite"/>
        </authorList>
    </citation>
    <scope>IDENTIFICATION</scope>
</reference>
<dbReference type="Gene3D" id="4.10.400.10">
    <property type="entry name" value="Low-density Lipoprotein Receptor"/>
    <property type="match status" value="1"/>
</dbReference>
<feature type="chain" id="PRO_5043124861" description="Glucosidase 2 subunit beta" evidence="8">
    <location>
        <begin position="20"/>
        <end position="495"/>
    </location>
</feature>
<dbReference type="GO" id="GO:0005509">
    <property type="term" value="F:calcium ion binding"/>
    <property type="evidence" value="ECO:0007669"/>
    <property type="project" value="InterPro"/>
</dbReference>
<organism evidence="13">
    <name type="scientific">Nippostrongylus brasiliensis</name>
    <name type="common">Rat hookworm</name>
    <dbReference type="NCBI Taxonomy" id="27835"/>
    <lineage>
        <taxon>Eukaryota</taxon>
        <taxon>Metazoa</taxon>
        <taxon>Ecdysozoa</taxon>
        <taxon>Nematoda</taxon>
        <taxon>Chromadorea</taxon>
        <taxon>Rhabditida</taxon>
        <taxon>Rhabditina</taxon>
        <taxon>Rhabditomorpha</taxon>
        <taxon>Strongyloidea</taxon>
        <taxon>Heligmosomidae</taxon>
        <taxon>Nippostrongylus</taxon>
    </lineage>
</organism>
<evidence type="ECO:0000256" key="2">
    <source>
        <dbReference type="ARBA" id="ARBA00022729"/>
    </source>
</evidence>
<evidence type="ECO:0000256" key="5">
    <source>
        <dbReference type="ARBA" id="ARBA00023157"/>
    </source>
</evidence>
<dbReference type="InterPro" id="IPR002172">
    <property type="entry name" value="LDrepeatLR_classA_rpt"/>
</dbReference>
<comment type="caution">
    <text evidence="6">Lacks conserved residue(s) required for the propagation of feature annotation.</text>
</comment>
<keyword evidence="4" id="KW-0106">Calcium</keyword>
<dbReference type="Proteomes" id="UP000271162">
    <property type="component" value="Unassembled WGS sequence"/>
</dbReference>
<accession>A0A0N4XUE2</accession>
<keyword evidence="12" id="KW-1185">Reference proteome</keyword>
<protein>
    <recommendedName>
        <fullName evidence="1">Glucosidase 2 subunit beta</fullName>
    </recommendedName>
</protein>
<name>A0A0N4XUE2_NIPBR</name>
<sequence>MRSLLLCLWLRFAIVVVSERSPDIEALPRGVAYNRGSLYRKSFEFVCLDGSKSILYNQVNDDYCDCPDGSDEPGTSACPNGKFHCANKGHTGADIPSSRVNDKICDCCDGSDEYSGAVECPNICEELGRSAREEMRRQSEIARKGFAIRKTLAAEGQKLRTEKLNALAPLKEEREKLIPTKEALEKKKTEAADRERALKDKHRDAWMAVKEEKKKEKSNLMFKEIDANGDQKITLDEMKKLEYLDTDHDGTVSDDEAKAYLTVDEADSEHFLKNMYDNLKSEKLSAEDFKKHENETEEEHDSEGGDKLESTTLEPETTTEDDDYNTMPPYDDETLKASDEADAARKEYDEVDDKVRTLDSQISEAESFVQQDFDADFAWVALKGKCFELNEQQYTYKLCVFDRTVQKDRNGHETSLGNWKEWSGAPPAKYAKQSYKNGVQCWNGPERSTEVEIQCGETSELVSATEPAKCEYYFVFRTPAACKDPDQEQPEHLEL</sequence>
<dbReference type="EMBL" id="UYSL01019792">
    <property type="protein sequence ID" value="VDL69911.1"/>
    <property type="molecule type" value="Genomic_DNA"/>
</dbReference>
<feature type="signal peptide" evidence="8">
    <location>
        <begin position="1"/>
        <end position="19"/>
    </location>
</feature>
<dbReference type="InterPro" id="IPR036055">
    <property type="entry name" value="LDL_receptor-like_sf"/>
</dbReference>
<evidence type="ECO:0000256" key="4">
    <source>
        <dbReference type="ARBA" id="ARBA00022837"/>
    </source>
</evidence>
<keyword evidence="2 8" id="KW-0732">Signal</keyword>
<evidence type="ECO:0000259" key="10">
    <source>
        <dbReference type="PROSITE" id="PS51914"/>
    </source>
</evidence>
<dbReference type="PANTHER" id="PTHR12630">
    <property type="entry name" value="N-LINKED OLIGOSACCHARIDE PROCESSING"/>
    <property type="match status" value="1"/>
</dbReference>
<dbReference type="InterPro" id="IPR002048">
    <property type="entry name" value="EF_hand_dom"/>
</dbReference>
<dbReference type="AlphaFoldDB" id="A0A0N4XUE2"/>
<evidence type="ECO:0000259" key="9">
    <source>
        <dbReference type="PROSITE" id="PS50222"/>
    </source>
</evidence>
<dbReference type="InterPro" id="IPR018247">
    <property type="entry name" value="EF_Hand_1_Ca_BS"/>
</dbReference>
<dbReference type="STRING" id="27835.A0A0N4XUE2"/>
<evidence type="ECO:0000313" key="13">
    <source>
        <dbReference type="WBParaSite" id="NBR_0000632101-mRNA-1"/>
    </source>
</evidence>
<dbReference type="CDD" id="cd00112">
    <property type="entry name" value="LDLa"/>
    <property type="match status" value="1"/>
</dbReference>
<dbReference type="SUPFAM" id="SSF47473">
    <property type="entry name" value="EF-hand"/>
    <property type="match status" value="1"/>
</dbReference>
<feature type="region of interest" description="Disordered" evidence="7">
    <location>
        <begin position="290"/>
        <end position="348"/>
    </location>
</feature>
<feature type="compositionally biased region" description="Basic and acidic residues" evidence="7">
    <location>
        <begin position="333"/>
        <end position="348"/>
    </location>
</feature>
<dbReference type="Pfam" id="PF13015">
    <property type="entry name" value="PRKCSH_1"/>
    <property type="match status" value="1"/>
</dbReference>
<evidence type="ECO:0000256" key="8">
    <source>
        <dbReference type="SAM" id="SignalP"/>
    </source>
</evidence>
<evidence type="ECO:0000256" key="7">
    <source>
        <dbReference type="SAM" id="MobiDB-lite"/>
    </source>
</evidence>
<dbReference type="Gene3D" id="1.10.238.10">
    <property type="entry name" value="EF-hand"/>
    <property type="match status" value="1"/>
</dbReference>
<dbReference type="Pfam" id="PF12999">
    <property type="entry name" value="PRKCSH-like"/>
    <property type="match status" value="1"/>
</dbReference>
<dbReference type="PANTHER" id="PTHR12630:SF1">
    <property type="entry name" value="GLUCOSIDASE 2 SUBUNIT BETA"/>
    <property type="match status" value="1"/>
</dbReference>
<feature type="domain" description="EF-hand" evidence="9">
    <location>
        <begin position="213"/>
        <end position="248"/>
    </location>
</feature>
<dbReference type="InterPro" id="IPR028146">
    <property type="entry name" value="PRKCSH_N"/>
</dbReference>
<dbReference type="InterPro" id="IPR011992">
    <property type="entry name" value="EF-hand-dom_pair"/>
</dbReference>
<dbReference type="OMA" id="YENGQHC"/>
<evidence type="ECO:0000256" key="1">
    <source>
        <dbReference type="ARBA" id="ARBA00022387"/>
    </source>
</evidence>
<dbReference type="GO" id="GO:0006491">
    <property type="term" value="P:N-glycan processing"/>
    <property type="evidence" value="ECO:0007669"/>
    <property type="project" value="TreeGrafter"/>
</dbReference>
<gene>
    <name evidence="11" type="ORF">NBR_LOCUS6322</name>
</gene>
<dbReference type="PROSITE" id="PS50068">
    <property type="entry name" value="LDLRA_2"/>
    <property type="match status" value="1"/>
</dbReference>
<dbReference type="InterPro" id="IPR009011">
    <property type="entry name" value="Man6P_isomerase_rcpt-bd_dom_sf"/>
</dbReference>
<dbReference type="WBParaSite" id="NBR_0000632101-mRNA-1">
    <property type="protein sequence ID" value="NBR_0000632101-mRNA-1"/>
    <property type="gene ID" value="NBR_0000632101"/>
</dbReference>
<evidence type="ECO:0000256" key="6">
    <source>
        <dbReference type="PROSITE-ProRule" id="PRU00124"/>
    </source>
</evidence>
<dbReference type="InterPro" id="IPR044865">
    <property type="entry name" value="MRH_dom"/>
</dbReference>
<dbReference type="PROSITE" id="PS51914">
    <property type="entry name" value="MRH"/>
    <property type="match status" value="1"/>
</dbReference>
<dbReference type="GO" id="GO:0017177">
    <property type="term" value="C:glucosidase II complex"/>
    <property type="evidence" value="ECO:0007669"/>
    <property type="project" value="TreeGrafter"/>
</dbReference>
<dbReference type="InterPro" id="IPR039794">
    <property type="entry name" value="Gtb1-like"/>
</dbReference>
<dbReference type="SUPFAM" id="SSF50911">
    <property type="entry name" value="Mannose 6-phosphate receptor domain"/>
    <property type="match status" value="1"/>
</dbReference>
<dbReference type="PROSITE" id="PS50222">
    <property type="entry name" value="EF_HAND_2"/>
    <property type="match status" value="1"/>
</dbReference>
<evidence type="ECO:0000256" key="3">
    <source>
        <dbReference type="ARBA" id="ARBA00022824"/>
    </source>
</evidence>
<reference evidence="11 12" key="2">
    <citation type="submission" date="2018-11" db="EMBL/GenBank/DDBJ databases">
        <authorList>
            <consortium name="Pathogen Informatics"/>
        </authorList>
    </citation>
    <scope>NUCLEOTIDE SEQUENCE [LARGE SCALE GENOMIC DNA]</scope>
</reference>
<dbReference type="PROSITE" id="PS00018">
    <property type="entry name" value="EF_HAND_1"/>
    <property type="match status" value="1"/>
</dbReference>
<keyword evidence="5" id="KW-1015">Disulfide bond</keyword>
<feature type="domain" description="MRH" evidence="10">
    <location>
        <begin position="358"/>
        <end position="484"/>
    </location>
</feature>
<evidence type="ECO:0000313" key="11">
    <source>
        <dbReference type="EMBL" id="VDL69911.1"/>
    </source>
</evidence>
<evidence type="ECO:0000313" key="12">
    <source>
        <dbReference type="Proteomes" id="UP000271162"/>
    </source>
</evidence>
<dbReference type="InterPro" id="IPR036607">
    <property type="entry name" value="PRKCSH"/>
</dbReference>
<proteinExistence type="predicted"/>